<feature type="region of interest" description="Disordered" evidence="1">
    <location>
        <begin position="1"/>
        <end position="21"/>
    </location>
</feature>
<name>A0A743PCK0_SALER</name>
<comment type="caution">
    <text evidence="2">The sequence shown here is derived from an EMBL/GenBank/DDBJ whole genome shotgun (WGS) entry which is preliminary data.</text>
</comment>
<dbReference type="AlphaFoldDB" id="A0A743PCK0"/>
<evidence type="ECO:0000313" key="2">
    <source>
        <dbReference type="EMBL" id="HAF2129839.1"/>
    </source>
</evidence>
<evidence type="ECO:0008006" key="3">
    <source>
        <dbReference type="Google" id="ProtNLM"/>
    </source>
</evidence>
<evidence type="ECO:0000256" key="1">
    <source>
        <dbReference type="SAM" id="MobiDB-lite"/>
    </source>
</evidence>
<dbReference type="EMBL" id="DAAUQX010000045">
    <property type="protein sequence ID" value="HAF2129839.1"/>
    <property type="molecule type" value="Genomic_DNA"/>
</dbReference>
<dbReference type="InterPro" id="IPR010982">
    <property type="entry name" value="Lambda_DNA-bd_dom_sf"/>
</dbReference>
<proteinExistence type="predicted"/>
<dbReference type="Gene3D" id="1.10.260.40">
    <property type="entry name" value="lambda repressor-like DNA-binding domains"/>
    <property type="match status" value="1"/>
</dbReference>
<sequence>MEGKKPLSGKAPERSFPEQGKEPVIERIFKLVTRYPSRSEAARAWGLNVNTMQNYYKRRHQQPAPLPREQQLKKIAECEDISMEWLLTGVGVEPEITKTKKRSLVQSEKGKRLSSHDKKGIQTILGAWEALNEKEQELLTKLLLRKGGEFLTILLDNHIQELYELDGVRRLLALELKNIPEEKVREIYEEYETTGDHFNLTDKQASA</sequence>
<accession>A0A743PCK0</accession>
<organism evidence="2">
    <name type="scientific">Salmonella enterica</name>
    <name type="common">Salmonella choleraesuis</name>
    <dbReference type="NCBI Taxonomy" id="28901"/>
    <lineage>
        <taxon>Bacteria</taxon>
        <taxon>Pseudomonadati</taxon>
        <taxon>Pseudomonadota</taxon>
        <taxon>Gammaproteobacteria</taxon>
        <taxon>Enterobacterales</taxon>
        <taxon>Enterobacteriaceae</taxon>
        <taxon>Salmonella</taxon>
    </lineage>
</organism>
<dbReference type="GO" id="GO:0003677">
    <property type="term" value="F:DNA binding"/>
    <property type="evidence" value="ECO:0007669"/>
    <property type="project" value="InterPro"/>
</dbReference>
<reference evidence="2" key="1">
    <citation type="journal article" date="2018" name="Genome Biol.">
        <title>SKESA: strategic k-mer extension for scrupulous assemblies.</title>
        <authorList>
            <person name="Souvorov A."/>
            <person name="Agarwala R."/>
            <person name="Lipman D.J."/>
        </authorList>
    </citation>
    <scope>NUCLEOTIDE SEQUENCE</scope>
    <source>
        <strain evidence="2">MA.CK_00/00001968</strain>
    </source>
</reference>
<protein>
    <recommendedName>
        <fullName evidence="3">Bacteriophage CI repressor</fullName>
    </recommendedName>
</protein>
<gene>
    <name evidence="2" type="ORF">G9F27_004087</name>
</gene>
<reference evidence="2" key="2">
    <citation type="submission" date="2020-02" db="EMBL/GenBank/DDBJ databases">
        <authorList>
            <consortium name="NCBI Pathogen Detection Project"/>
        </authorList>
    </citation>
    <scope>NUCLEOTIDE SEQUENCE</scope>
    <source>
        <strain evidence="2">MA.CK_00/00001968</strain>
    </source>
</reference>